<dbReference type="Gene3D" id="1.10.10.10">
    <property type="entry name" value="Winged helix-like DNA-binding domain superfamily/Winged helix DNA-binding domain"/>
    <property type="match status" value="1"/>
</dbReference>
<proteinExistence type="predicted"/>
<keyword evidence="2" id="KW-1185">Reference proteome</keyword>
<evidence type="ECO:0000313" key="1">
    <source>
        <dbReference type="EMBL" id="MFD1044712.1"/>
    </source>
</evidence>
<dbReference type="InterPro" id="IPR036388">
    <property type="entry name" value="WH-like_DNA-bd_sf"/>
</dbReference>
<comment type="caution">
    <text evidence="1">The sequence shown here is derived from an EMBL/GenBank/DDBJ whole genome shotgun (WGS) entry which is preliminary data.</text>
</comment>
<accession>A0ABW3M344</accession>
<gene>
    <name evidence="1" type="ORF">ACFQ1S_03440</name>
</gene>
<dbReference type="Pfam" id="PF13384">
    <property type="entry name" value="HTH_23"/>
    <property type="match status" value="1"/>
</dbReference>
<dbReference type="EMBL" id="JBHTIS010000109">
    <property type="protein sequence ID" value="MFD1044712.1"/>
    <property type="molecule type" value="Genomic_DNA"/>
</dbReference>
<sequence>MALVAESNPREIIANLRGQVEELRARNAALTAQKSTPDNRPKLTEDQVAHIRELATQPGWTQAAIAGLFGINPATVSRIVRHQYHP</sequence>
<name>A0ABW3M344_9PSEU</name>
<protein>
    <submittedName>
        <fullName evidence="1">Helix-turn-helix domain-containing protein</fullName>
    </submittedName>
</protein>
<organism evidence="1 2">
    <name type="scientific">Kibdelosporangium lantanae</name>
    <dbReference type="NCBI Taxonomy" id="1497396"/>
    <lineage>
        <taxon>Bacteria</taxon>
        <taxon>Bacillati</taxon>
        <taxon>Actinomycetota</taxon>
        <taxon>Actinomycetes</taxon>
        <taxon>Pseudonocardiales</taxon>
        <taxon>Pseudonocardiaceae</taxon>
        <taxon>Kibdelosporangium</taxon>
    </lineage>
</organism>
<dbReference type="Proteomes" id="UP001597045">
    <property type="component" value="Unassembled WGS sequence"/>
</dbReference>
<reference evidence="2" key="1">
    <citation type="journal article" date="2019" name="Int. J. Syst. Evol. Microbiol.">
        <title>The Global Catalogue of Microorganisms (GCM) 10K type strain sequencing project: providing services to taxonomists for standard genome sequencing and annotation.</title>
        <authorList>
            <consortium name="The Broad Institute Genomics Platform"/>
            <consortium name="The Broad Institute Genome Sequencing Center for Infectious Disease"/>
            <person name="Wu L."/>
            <person name="Ma J."/>
        </authorList>
    </citation>
    <scope>NUCLEOTIDE SEQUENCE [LARGE SCALE GENOMIC DNA]</scope>
    <source>
        <strain evidence="2">JCM 31486</strain>
    </source>
</reference>
<evidence type="ECO:0000313" key="2">
    <source>
        <dbReference type="Proteomes" id="UP001597045"/>
    </source>
</evidence>